<dbReference type="EMBL" id="JAERRJ010000003">
    <property type="protein sequence ID" value="MBL1074420.1"/>
    <property type="molecule type" value="Genomic_DNA"/>
</dbReference>
<name>A0ABS1M1K8_9NOCA</name>
<evidence type="ECO:0000313" key="1">
    <source>
        <dbReference type="EMBL" id="MBL1074420.1"/>
    </source>
</evidence>
<organism evidence="1 2">
    <name type="scientific">Nocardia acididurans</name>
    <dbReference type="NCBI Taxonomy" id="2802282"/>
    <lineage>
        <taxon>Bacteria</taxon>
        <taxon>Bacillati</taxon>
        <taxon>Actinomycetota</taxon>
        <taxon>Actinomycetes</taxon>
        <taxon>Mycobacteriales</taxon>
        <taxon>Nocardiaceae</taxon>
        <taxon>Nocardia</taxon>
    </lineage>
</organism>
<dbReference type="RefSeq" id="WP_201945303.1">
    <property type="nucleotide sequence ID" value="NZ_JAERRJ010000003.1"/>
</dbReference>
<proteinExistence type="predicted"/>
<evidence type="ECO:0000313" key="2">
    <source>
        <dbReference type="Proteomes" id="UP000602198"/>
    </source>
</evidence>
<dbReference type="Proteomes" id="UP000602198">
    <property type="component" value="Unassembled WGS sequence"/>
</dbReference>
<accession>A0ABS1M1K8</accession>
<comment type="caution">
    <text evidence="1">The sequence shown here is derived from an EMBL/GenBank/DDBJ whole genome shotgun (WGS) entry which is preliminary data.</text>
</comment>
<sequence length="63" mass="6897">MTEPDPQLAELAEQTAIIRAAFGDLDFVDEFAGVNDHLDQLIAGLDEIGRELDAALDRIEQAE</sequence>
<gene>
    <name evidence="1" type="ORF">JK358_08425</name>
</gene>
<protein>
    <submittedName>
        <fullName evidence="1">Uncharacterized protein</fullName>
    </submittedName>
</protein>
<keyword evidence="2" id="KW-1185">Reference proteome</keyword>
<reference evidence="1 2" key="1">
    <citation type="submission" date="2021-01" db="EMBL/GenBank/DDBJ databases">
        <title>WGS of actinomycetes isolated from Thailand.</title>
        <authorList>
            <person name="Thawai C."/>
        </authorList>
    </citation>
    <scope>NUCLEOTIDE SEQUENCE [LARGE SCALE GENOMIC DNA]</scope>
    <source>
        <strain evidence="1 2">LPG 2</strain>
    </source>
</reference>